<reference evidence="5 6" key="1">
    <citation type="submission" date="2020-03" db="EMBL/GenBank/DDBJ databases">
        <title>Sequencing the genomes of 1000 actinobacteria strains.</title>
        <authorList>
            <person name="Klenk H.-P."/>
        </authorList>
    </citation>
    <scope>NUCLEOTIDE SEQUENCE [LARGE SCALE GENOMIC DNA]</scope>
    <source>
        <strain evidence="5 6">DSM 16403</strain>
    </source>
</reference>
<gene>
    <name evidence="5" type="ORF">BJ994_000589</name>
</gene>
<evidence type="ECO:0000313" key="5">
    <source>
        <dbReference type="EMBL" id="NJC21513.1"/>
    </source>
</evidence>
<dbReference type="PANTHER" id="PTHR46847:SF1">
    <property type="entry name" value="D-ALLOSE-BINDING PERIPLASMIC PROTEIN-RELATED"/>
    <property type="match status" value="1"/>
</dbReference>
<dbReference type="Pfam" id="PF13407">
    <property type="entry name" value="Peripla_BP_4"/>
    <property type="match status" value="1"/>
</dbReference>
<dbReference type="GO" id="GO:0030313">
    <property type="term" value="C:cell envelope"/>
    <property type="evidence" value="ECO:0007669"/>
    <property type="project" value="UniProtKB-SubCell"/>
</dbReference>
<dbReference type="InterPro" id="IPR006311">
    <property type="entry name" value="TAT_signal"/>
</dbReference>
<evidence type="ECO:0000259" key="4">
    <source>
        <dbReference type="Pfam" id="PF13407"/>
    </source>
</evidence>
<evidence type="ECO:0000256" key="3">
    <source>
        <dbReference type="ARBA" id="ARBA00022729"/>
    </source>
</evidence>
<evidence type="ECO:0000256" key="1">
    <source>
        <dbReference type="ARBA" id="ARBA00004196"/>
    </source>
</evidence>
<dbReference type="Gene3D" id="3.40.50.2300">
    <property type="match status" value="2"/>
</dbReference>
<name>A0A846REP4_9MICC</name>
<dbReference type="InterPro" id="IPR028082">
    <property type="entry name" value="Peripla_BP_I"/>
</dbReference>
<sequence>MGSNPQEENTQSGSTRRQMLGAGALLGSIGLLSACTTPPGQSANGGNGAVSGGGQEGTPEYTEAIRALVNGRELQVGFTPPVLSEYYTQMENSAFIRMSELEDLYGVKWRWEKSSPTGNFNAVEQQISTVQSWATRGLDVVFICTGANFATMQGVYQDAQAAGTSIFQFNQPVELYPEEELQAVSNIGYDNRWQSGYPAFKFIADTLGGTGRVIQILGPAGSDWRRSRLIGIDKALAENPGIEVVGTADGGYLRAQGLSAAQDLLTRFPDIDAIYGENEDMALGASQAVDAAGLKQWDGTEGIVIVGADGLLSGMDSIRNGKLTASVDVNSVDNGRRMIDVAFQSIVLGNNVPKISNITTHLVTKDNVDAYEAYINGVMSPPRTY</sequence>
<comment type="similarity">
    <text evidence="2">Belongs to the bacterial solute-binding protein 2 family.</text>
</comment>
<comment type="caution">
    <text evidence="5">The sequence shown here is derived from an EMBL/GenBank/DDBJ whole genome shotgun (WGS) entry which is preliminary data.</text>
</comment>
<dbReference type="PROSITE" id="PS51318">
    <property type="entry name" value="TAT"/>
    <property type="match status" value="1"/>
</dbReference>
<organism evidence="5 6">
    <name type="scientific">Arthrobacter pigmenti</name>
    <dbReference type="NCBI Taxonomy" id="271432"/>
    <lineage>
        <taxon>Bacteria</taxon>
        <taxon>Bacillati</taxon>
        <taxon>Actinomycetota</taxon>
        <taxon>Actinomycetes</taxon>
        <taxon>Micrococcales</taxon>
        <taxon>Micrococcaceae</taxon>
        <taxon>Arthrobacter</taxon>
    </lineage>
</organism>
<evidence type="ECO:0000313" key="6">
    <source>
        <dbReference type="Proteomes" id="UP000547458"/>
    </source>
</evidence>
<protein>
    <submittedName>
        <fullName evidence="5">Ribose transport system substrate-binding protein</fullName>
    </submittedName>
</protein>
<comment type="subcellular location">
    <subcellularLocation>
        <location evidence="1">Cell envelope</location>
    </subcellularLocation>
</comment>
<dbReference type="CDD" id="cd01536">
    <property type="entry name" value="PBP1_ABC_sugar_binding-like"/>
    <property type="match status" value="1"/>
</dbReference>
<dbReference type="PANTHER" id="PTHR46847">
    <property type="entry name" value="D-ALLOSE-BINDING PERIPLASMIC PROTEIN-RELATED"/>
    <property type="match status" value="1"/>
</dbReference>
<dbReference type="AlphaFoldDB" id="A0A846REP4"/>
<keyword evidence="6" id="KW-1185">Reference proteome</keyword>
<proteinExistence type="inferred from homology"/>
<feature type="domain" description="Periplasmic binding protein" evidence="4">
    <location>
        <begin position="76"/>
        <end position="344"/>
    </location>
</feature>
<keyword evidence="3" id="KW-0732">Signal</keyword>
<evidence type="ECO:0000256" key="2">
    <source>
        <dbReference type="ARBA" id="ARBA00007639"/>
    </source>
</evidence>
<accession>A0A846REP4</accession>
<dbReference type="GO" id="GO:0030246">
    <property type="term" value="F:carbohydrate binding"/>
    <property type="evidence" value="ECO:0007669"/>
    <property type="project" value="UniProtKB-ARBA"/>
</dbReference>
<dbReference type="SUPFAM" id="SSF53822">
    <property type="entry name" value="Periplasmic binding protein-like I"/>
    <property type="match status" value="1"/>
</dbReference>
<dbReference type="RefSeq" id="WP_167991316.1">
    <property type="nucleotide sequence ID" value="NZ_JAATJL010000001.1"/>
</dbReference>
<dbReference type="InterPro" id="IPR025997">
    <property type="entry name" value="SBP_2_dom"/>
</dbReference>
<dbReference type="Proteomes" id="UP000547458">
    <property type="component" value="Unassembled WGS sequence"/>
</dbReference>
<dbReference type="EMBL" id="JAATJL010000001">
    <property type="protein sequence ID" value="NJC21513.1"/>
    <property type="molecule type" value="Genomic_DNA"/>
</dbReference>